<organism evidence="4 5">
    <name type="scientific">Methanospirillum hungatei</name>
    <dbReference type="NCBI Taxonomy" id="2203"/>
    <lineage>
        <taxon>Archaea</taxon>
        <taxon>Methanobacteriati</taxon>
        <taxon>Methanobacteriota</taxon>
        <taxon>Stenosarchaea group</taxon>
        <taxon>Methanomicrobia</taxon>
        <taxon>Methanomicrobiales</taxon>
        <taxon>Methanospirillaceae</taxon>
        <taxon>Methanospirillum</taxon>
    </lineage>
</organism>
<dbReference type="InterPro" id="IPR047654">
    <property type="entry name" value="IS1634_transpos"/>
</dbReference>
<dbReference type="Pfam" id="PF14104">
    <property type="entry name" value="DUF4277"/>
    <property type="match status" value="1"/>
</dbReference>
<sequence length="534" mass="61533">MSIVADSNVTIAHLGIVSGIIDKLGICEYIDRFIPKKRSHIVTHGQAVKALLLNCLGFTERRLYLMPEYFDDVATERLIGEEIEAKHLNQYLFGETLDAIAAAGPTELFTGIILEILDNLLHGVLRLHYDTTTISVTGEYDEELNTRLIKLVRGHSKDHRNDLKQLVLCLVTDQRGIPVFMEPLSGNASDKKTLIRTIQEVRKNFNTDQKVYHMADSALYAAKMVQDLGSHCYWITHVPETIKEVKTILKSDVEWIPCSDARYKYAAFDSKYGGIDQKWFLFHSEERHKASIKHDIEKIEDKLEKSQTALNKSLVNGFACENDARLAVERWMSKHKRYILSDIEITCDNKKPSGKVGRPKKGEVLEKWYSVSCKLTLNQEVIQKEQAMMGRFILASNDTTVDPNTCLEYYKEQNAVERGFRFIKGNSFHASEVYLENSNRVAALSMIMVLCLLVYSFTEWVVRETLKIEKKQIRDQKGKPTQRPSAKWLFFMFRRVRQIKEIDNSIIIVRILNFTDELRDIVRLIGPHVEKYYA</sequence>
<evidence type="ECO:0000259" key="2">
    <source>
        <dbReference type="Pfam" id="PF01609"/>
    </source>
</evidence>
<evidence type="ECO:0000256" key="1">
    <source>
        <dbReference type="SAM" id="Coils"/>
    </source>
</evidence>
<dbReference type="NCBIfam" id="NF033559">
    <property type="entry name" value="transpos_IS1634"/>
    <property type="match status" value="1"/>
</dbReference>
<feature type="coiled-coil region" evidence="1">
    <location>
        <begin position="289"/>
        <end position="316"/>
    </location>
</feature>
<accession>A0A8F5ZID2</accession>
<dbReference type="PANTHER" id="PTHR34614:SF2">
    <property type="entry name" value="TRANSPOSASE IS4-LIKE DOMAIN-CONTAINING PROTEIN"/>
    <property type="match status" value="1"/>
</dbReference>
<evidence type="ECO:0000313" key="4">
    <source>
        <dbReference type="EMBL" id="QXO96403.1"/>
    </source>
</evidence>
<dbReference type="AlphaFoldDB" id="A0A8F5ZID2"/>
<gene>
    <name evidence="4" type="ORF">KSK55_09100</name>
</gene>
<feature type="domain" description="DUF4277" evidence="3">
    <location>
        <begin position="10"/>
        <end position="113"/>
    </location>
</feature>
<dbReference type="GO" id="GO:0006313">
    <property type="term" value="P:DNA transposition"/>
    <property type="evidence" value="ECO:0007669"/>
    <property type="project" value="InterPro"/>
</dbReference>
<dbReference type="InterPro" id="IPR025457">
    <property type="entry name" value="DUF4277"/>
</dbReference>
<protein>
    <submittedName>
        <fullName evidence="4">IS1634 family transposase</fullName>
    </submittedName>
</protein>
<name>A0A8F5ZID2_METHU</name>
<dbReference type="InterPro" id="IPR002559">
    <property type="entry name" value="Transposase_11"/>
</dbReference>
<dbReference type="GO" id="GO:0003677">
    <property type="term" value="F:DNA binding"/>
    <property type="evidence" value="ECO:0007669"/>
    <property type="project" value="InterPro"/>
</dbReference>
<dbReference type="OrthoDB" id="112316at2157"/>
<proteinExistence type="predicted"/>
<keyword evidence="1" id="KW-0175">Coiled coil</keyword>
<feature type="domain" description="Transposase IS4-like" evidence="2">
    <location>
        <begin position="130"/>
        <end position="453"/>
    </location>
</feature>
<dbReference type="PANTHER" id="PTHR34614">
    <property type="match status" value="1"/>
</dbReference>
<dbReference type="GO" id="GO:0004803">
    <property type="term" value="F:transposase activity"/>
    <property type="evidence" value="ECO:0007669"/>
    <property type="project" value="InterPro"/>
</dbReference>
<evidence type="ECO:0000313" key="5">
    <source>
        <dbReference type="Proteomes" id="UP000694228"/>
    </source>
</evidence>
<dbReference type="Pfam" id="PF01609">
    <property type="entry name" value="DDE_Tnp_1"/>
    <property type="match status" value="1"/>
</dbReference>
<reference evidence="4 5" key="1">
    <citation type="submission" date="2021-06" db="EMBL/GenBank/DDBJ databases">
        <title>Complete genome sequence of the secondary alcohol utilizing methanogen Methanospirillum hungatei strain GP1.</title>
        <authorList>
            <person name="Day L.A."/>
            <person name="Costa K.C."/>
        </authorList>
    </citation>
    <scope>NUCLEOTIDE SEQUENCE [LARGE SCALE GENOMIC DNA]</scope>
    <source>
        <strain evidence="4 5">GP1</strain>
    </source>
</reference>
<dbReference type="Proteomes" id="UP000694228">
    <property type="component" value="Chromosome"/>
</dbReference>
<dbReference type="EMBL" id="CP077107">
    <property type="protein sequence ID" value="QXO96403.1"/>
    <property type="molecule type" value="Genomic_DNA"/>
</dbReference>
<evidence type="ECO:0000259" key="3">
    <source>
        <dbReference type="Pfam" id="PF14104"/>
    </source>
</evidence>